<comment type="caution">
    <text evidence="1">The sequence shown here is derived from an EMBL/GenBank/DDBJ whole genome shotgun (WGS) entry which is preliminary data.</text>
</comment>
<protein>
    <submittedName>
        <fullName evidence="1">Uncharacterized protein</fullName>
    </submittedName>
</protein>
<evidence type="ECO:0000313" key="2">
    <source>
        <dbReference type="Proteomes" id="UP000216335"/>
    </source>
</evidence>
<dbReference type="EMBL" id="NGJQ01000001">
    <property type="protein sequence ID" value="OZV63944.1"/>
    <property type="molecule type" value="Genomic_DNA"/>
</dbReference>
<reference evidence="1 2" key="1">
    <citation type="submission" date="2017-05" db="EMBL/GenBank/DDBJ databases">
        <title>The genome sequence of the facultative intracellular pathogen Brucella melitensis KIV-L.</title>
        <authorList>
            <person name="Pisarenko S."/>
            <person name="Kovalev D."/>
            <person name="Khachaturova A."/>
            <person name="Kulichenko A."/>
        </authorList>
    </citation>
    <scope>NUCLEOTIDE SEQUENCE [LARGE SCALE GENOMIC DNA]</scope>
    <source>
        <strain evidence="1 2">KIV-L</strain>
    </source>
</reference>
<accession>A0AB36PZT2</accession>
<dbReference type="AlphaFoldDB" id="A0AB36PZT2"/>
<gene>
    <name evidence="1" type="ORF">BI318_00295</name>
</gene>
<name>A0AB36PZT2_BRUML</name>
<organism evidence="1 2">
    <name type="scientific">Brucella melitensis</name>
    <dbReference type="NCBI Taxonomy" id="29459"/>
    <lineage>
        <taxon>Bacteria</taxon>
        <taxon>Pseudomonadati</taxon>
        <taxon>Pseudomonadota</taxon>
        <taxon>Alphaproteobacteria</taxon>
        <taxon>Hyphomicrobiales</taxon>
        <taxon>Brucellaceae</taxon>
        <taxon>Brucella/Ochrobactrum group</taxon>
        <taxon>Brucella</taxon>
    </lineage>
</organism>
<sequence>MLKRGDDEPFAVPVHDPPHKRSITVSDKSFFTLSLPLVFARRMVGPASAHTMMHASISGVQDRLLIAARNVPDGISR</sequence>
<evidence type="ECO:0000313" key="1">
    <source>
        <dbReference type="EMBL" id="OZV63944.1"/>
    </source>
</evidence>
<dbReference type="Proteomes" id="UP000216335">
    <property type="component" value="Unassembled WGS sequence"/>
</dbReference>
<proteinExistence type="predicted"/>